<dbReference type="OrthoDB" id="9793626at2"/>
<evidence type="ECO:0000313" key="7">
    <source>
        <dbReference type="EMBL" id="SFK84896.1"/>
    </source>
</evidence>
<evidence type="ECO:0000256" key="3">
    <source>
        <dbReference type="ARBA" id="ARBA00023027"/>
    </source>
</evidence>
<name>A0A1I4CY48_9PROT</name>
<keyword evidence="3" id="KW-0520">NAD</keyword>
<dbReference type="Pfam" id="PF00389">
    <property type="entry name" value="2-Hacid_dh"/>
    <property type="match status" value="1"/>
</dbReference>
<accession>A0A1I4CY48</accession>
<comment type="similarity">
    <text evidence="4">Belongs to the D-isomer specific 2-hydroxyacid dehydrogenase family.</text>
</comment>
<dbReference type="PANTHER" id="PTHR10996">
    <property type="entry name" value="2-HYDROXYACID DEHYDROGENASE-RELATED"/>
    <property type="match status" value="1"/>
</dbReference>
<evidence type="ECO:0000259" key="6">
    <source>
        <dbReference type="Pfam" id="PF02826"/>
    </source>
</evidence>
<organism evidence="7 8">
    <name type="scientific">Falsiroseomonas stagni DSM 19981</name>
    <dbReference type="NCBI Taxonomy" id="1123062"/>
    <lineage>
        <taxon>Bacteria</taxon>
        <taxon>Pseudomonadati</taxon>
        <taxon>Pseudomonadota</taxon>
        <taxon>Alphaproteobacteria</taxon>
        <taxon>Acetobacterales</taxon>
        <taxon>Roseomonadaceae</taxon>
        <taxon>Falsiroseomonas</taxon>
    </lineage>
</organism>
<dbReference type="FunFam" id="3.40.50.720:FF:000213">
    <property type="entry name" value="Putative 2-hydroxyacid dehydrogenase"/>
    <property type="match status" value="1"/>
</dbReference>
<dbReference type="GO" id="GO:0016618">
    <property type="term" value="F:hydroxypyruvate reductase [NAD(P)H] activity"/>
    <property type="evidence" value="ECO:0007669"/>
    <property type="project" value="TreeGrafter"/>
</dbReference>
<dbReference type="SUPFAM" id="SSF52283">
    <property type="entry name" value="Formate/glycerate dehydrogenase catalytic domain-like"/>
    <property type="match status" value="1"/>
</dbReference>
<dbReference type="GO" id="GO:0030267">
    <property type="term" value="F:glyoxylate reductase (NADPH) activity"/>
    <property type="evidence" value="ECO:0007669"/>
    <property type="project" value="TreeGrafter"/>
</dbReference>
<dbReference type="AlphaFoldDB" id="A0A1I4CY48"/>
<evidence type="ECO:0000259" key="5">
    <source>
        <dbReference type="Pfam" id="PF00389"/>
    </source>
</evidence>
<dbReference type="STRING" id="1123062.SAMN02745775_108225"/>
<dbReference type="Proteomes" id="UP000199473">
    <property type="component" value="Unassembled WGS sequence"/>
</dbReference>
<dbReference type="InterPro" id="IPR050223">
    <property type="entry name" value="D-isomer_2-hydroxyacid_DH"/>
</dbReference>
<proteinExistence type="inferred from homology"/>
<dbReference type="GO" id="GO:0005829">
    <property type="term" value="C:cytosol"/>
    <property type="evidence" value="ECO:0007669"/>
    <property type="project" value="TreeGrafter"/>
</dbReference>
<dbReference type="Pfam" id="PF02826">
    <property type="entry name" value="2-Hacid_dh_C"/>
    <property type="match status" value="1"/>
</dbReference>
<keyword evidence="1" id="KW-0521">NADP</keyword>
<dbReference type="SUPFAM" id="SSF51735">
    <property type="entry name" value="NAD(P)-binding Rossmann-fold domains"/>
    <property type="match status" value="1"/>
</dbReference>
<evidence type="ECO:0000256" key="4">
    <source>
        <dbReference type="RuleBase" id="RU003719"/>
    </source>
</evidence>
<dbReference type="RefSeq" id="WP_092961664.1">
    <property type="nucleotide sequence ID" value="NZ_FOSQ01000008.1"/>
</dbReference>
<evidence type="ECO:0000256" key="2">
    <source>
        <dbReference type="ARBA" id="ARBA00023002"/>
    </source>
</evidence>
<reference evidence="7 8" key="1">
    <citation type="submission" date="2016-10" db="EMBL/GenBank/DDBJ databases">
        <authorList>
            <person name="de Groot N.N."/>
        </authorList>
    </citation>
    <scope>NUCLEOTIDE SEQUENCE [LARGE SCALE GENOMIC DNA]</scope>
    <source>
        <strain evidence="7 8">DSM 19981</strain>
    </source>
</reference>
<dbReference type="InterPro" id="IPR006140">
    <property type="entry name" value="D-isomer_DH_NAD-bd"/>
</dbReference>
<dbReference type="GO" id="GO:0051287">
    <property type="term" value="F:NAD binding"/>
    <property type="evidence" value="ECO:0007669"/>
    <property type="project" value="InterPro"/>
</dbReference>
<dbReference type="InterPro" id="IPR006139">
    <property type="entry name" value="D-isomer_2_OHA_DH_cat_dom"/>
</dbReference>
<keyword evidence="2 4" id="KW-0560">Oxidoreductase</keyword>
<keyword evidence="8" id="KW-1185">Reference proteome</keyword>
<dbReference type="PANTHER" id="PTHR10996:SF178">
    <property type="entry name" value="2-HYDROXYACID DEHYDROGENASE YGL185C-RELATED"/>
    <property type="match status" value="1"/>
</dbReference>
<feature type="domain" description="D-isomer specific 2-hydroxyacid dehydrogenase catalytic" evidence="5">
    <location>
        <begin position="37"/>
        <end position="302"/>
    </location>
</feature>
<dbReference type="EMBL" id="FOSQ01000008">
    <property type="protein sequence ID" value="SFK84896.1"/>
    <property type="molecule type" value="Genomic_DNA"/>
</dbReference>
<dbReference type="InterPro" id="IPR036291">
    <property type="entry name" value="NAD(P)-bd_dom_sf"/>
</dbReference>
<dbReference type="Gene3D" id="3.40.50.720">
    <property type="entry name" value="NAD(P)-binding Rossmann-like Domain"/>
    <property type="match status" value="2"/>
</dbReference>
<protein>
    <submittedName>
        <fullName evidence="7">Glyoxylate reductase</fullName>
    </submittedName>
</protein>
<sequence>MPETPPVLSYPMLEGMSYPRLDADNLVRRIKDEAELLALPQALRDGVRVLMTSATRGCSAGVAAALPALRLVISQGAGQDRLDLAALAARGVRVRSVGEALTEDVADLAMALAQMCSRRLVRADAFARGGAWRSGRFEVGHSLVGATMGIAGLSGRIGQAIARRAEASAMKIAGLRRPSNAGLGVPLFDDMRALAAASDVLVLVLPGQKALRHVVGREELRALGPTGRLVNVGRGDLVDTDALIAALEAGEIFGAGLDVLEGEPAVPQRLAEQPNLVITPHIGAATWGARARGARIAEDEVLASLG</sequence>
<evidence type="ECO:0000256" key="1">
    <source>
        <dbReference type="ARBA" id="ARBA00022857"/>
    </source>
</evidence>
<gene>
    <name evidence="7" type="ORF">SAMN02745775_108225</name>
</gene>
<feature type="domain" description="D-isomer specific 2-hydroxyacid dehydrogenase NAD-binding" evidence="6">
    <location>
        <begin position="111"/>
        <end position="283"/>
    </location>
</feature>
<evidence type="ECO:0000313" key="8">
    <source>
        <dbReference type="Proteomes" id="UP000199473"/>
    </source>
</evidence>